<keyword evidence="5" id="KW-1015">Disulfide bond</keyword>
<dbReference type="GO" id="GO:0004252">
    <property type="term" value="F:serine-type endopeptidase activity"/>
    <property type="evidence" value="ECO:0007669"/>
    <property type="project" value="InterPro"/>
</dbReference>
<evidence type="ECO:0000256" key="3">
    <source>
        <dbReference type="ARBA" id="ARBA00022801"/>
    </source>
</evidence>
<evidence type="ECO:0000256" key="1">
    <source>
        <dbReference type="ARBA" id="ARBA00007664"/>
    </source>
</evidence>
<dbReference type="InterPro" id="IPR043504">
    <property type="entry name" value="Peptidase_S1_PA_chymotrypsin"/>
</dbReference>
<reference evidence="7" key="1">
    <citation type="submission" date="2017-09" db="EMBL/GenBank/DDBJ databases">
        <title>Complete Genome Sequence of ansamitocin-producing Bacterium Actinosynnema pretiosum X47.</title>
        <authorList>
            <person name="Cao G."/>
            <person name="Zong G."/>
            <person name="Zhong C."/>
            <person name="Fu J."/>
        </authorList>
    </citation>
    <scope>NUCLEOTIDE SEQUENCE [LARGE SCALE GENOMIC DNA]</scope>
    <source>
        <strain evidence="7">X47</strain>
    </source>
</reference>
<organism evidence="7 8">
    <name type="scientific">Actinosynnema pretiosum</name>
    <dbReference type="NCBI Taxonomy" id="42197"/>
    <lineage>
        <taxon>Bacteria</taxon>
        <taxon>Bacillati</taxon>
        <taxon>Actinomycetota</taxon>
        <taxon>Actinomycetes</taxon>
        <taxon>Pseudonocardiales</taxon>
        <taxon>Pseudonocardiaceae</taxon>
        <taxon>Actinosynnema</taxon>
    </lineage>
</organism>
<feature type="signal peptide" evidence="6">
    <location>
        <begin position="1"/>
        <end position="32"/>
    </location>
</feature>
<dbReference type="Proteomes" id="UP000218505">
    <property type="component" value="Chromosome"/>
</dbReference>
<keyword evidence="8" id="KW-1185">Reference proteome</keyword>
<dbReference type="KEGG" id="apre:CNX65_29580"/>
<name>A0A290ZD68_9PSEU</name>
<keyword evidence="4" id="KW-0720">Serine protease</keyword>
<dbReference type="GO" id="GO:0006508">
    <property type="term" value="P:proteolysis"/>
    <property type="evidence" value="ECO:0007669"/>
    <property type="project" value="UniProtKB-KW"/>
</dbReference>
<protein>
    <recommendedName>
        <fullName evidence="9">Secreted protein</fullName>
    </recommendedName>
</protein>
<evidence type="ECO:0008006" key="9">
    <source>
        <dbReference type="Google" id="ProtNLM"/>
    </source>
</evidence>
<evidence type="ECO:0000313" key="7">
    <source>
        <dbReference type="EMBL" id="ATE56924.1"/>
    </source>
</evidence>
<dbReference type="Gene3D" id="2.40.10.10">
    <property type="entry name" value="Trypsin-like serine proteases"/>
    <property type="match status" value="2"/>
</dbReference>
<sequence>MEPLRGHRLRSPARSALLIAVLLLLAASPAAAATTLQIGTTVRLASDEQCANGFNVEDHLLLPPDCVPRAQGVNPIGVAVRSAEGETIARITQASGRVVLARQVQGVTVTRVPVVQHTGTRITGATAAGIGRRVCVLSRVGGTLCGPVVALNRTVNWAGGTVTGLSEVRVCASGPWGWAPVVDGSLAVGHVLGGAGCSVYFLPIAPLLASGGLRLAL</sequence>
<keyword evidence="3" id="KW-0378">Hydrolase</keyword>
<keyword evidence="2" id="KW-0645">Protease</keyword>
<keyword evidence="6" id="KW-0732">Signal</keyword>
<evidence type="ECO:0000313" key="8">
    <source>
        <dbReference type="Proteomes" id="UP000218505"/>
    </source>
</evidence>
<evidence type="ECO:0000256" key="6">
    <source>
        <dbReference type="SAM" id="SignalP"/>
    </source>
</evidence>
<evidence type="ECO:0000256" key="4">
    <source>
        <dbReference type="ARBA" id="ARBA00022825"/>
    </source>
</evidence>
<evidence type="ECO:0000256" key="2">
    <source>
        <dbReference type="ARBA" id="ARBA00022670"/>
    </source>
</evidence>
<dbReference type="EMBL" id="CP023445">
    <property type="protein sequence ID" value="ATE56924.1"/>
    <property type="molecule type" value="Genomic_DNA"/>
</dbReference>
<dbReference type="PRINTS" id="PR00861">
    <property type="entry name" value="ALYTICPTASE"/>
</dbReference>
<comment type="similarity">
    <text evidence="1">Belongs to the peptidase S1 family.</text>
</comment>
<dbReference type="AlphaFoldDB" id="A0A290ZD68"/>
<dbReference type="RefSeq" id="WP_096496671.1">
    <property type="nucleotide sequence ID" value="NZ_CP023445.1"/>
</dbReference>
<evidence type="ECO:0000256" key="5">
    <source>
        <dbReference type="ARBA" id="ARBA00023157"/>
    </source>
</evidence>
<feature type="chain" id="PRO_5012809883" description="Secreted protein" evidence="6">
    <location>
        <begin position="33"/>
        <end position="217"/>
    </location>
</feature>
<proteinExistence type="inferred from homology"/>
<dbReference type="InterPro" id="IPR001316">
    <property type="entry name" value="Pept_S1A_streptogrisin"/>
</dbReference>
<accession>A0A290ZD68</accession>
<gene>
    <name evidence="7" type="ORF">CNX65_29580</name>
</gene>